<dbReference type="AlphaFoldDB" id="A0A0F9FRX5"/>
<accession>A0A0F9FRX5</accession>
<organism evidence="1">
    <name type="scientific">marine sediment metagenome</name>
    <dbReference type="NCBI Taxonomy" id="412755"/>
    <lineage>
        <taxon>unclassified sequences</taxon>
        <taxon>metagenomes</taxon>
        <taxon>ecological metagenomes</taxon>
    </lineage>
</organism>
<dbReference type="EMBL" id="LAZR01020421">
    <property type="protein sequence ID" value="KKL88938.1"/>
    <property type="molecule type" value="Genomic_DNA"/>
</dbReference>
<proteinExistence type="predicted"/>
<name>A0A0F9FRX5_9ZZZZ</name>
<gene>
    <name evidence="1" type="ORF">LCGC14_1919720</name>
</gene>
<dbReference type="InterPro" id="IPR038601">
    <property type="entry name" value="MttB-like_sf"/>
</dbReference>
<dbReference type="Gene3D" id="3.20.20.480">
    <property type="entry name" value="Trimethylamine methyltransferase-like"/>
    <property type="match status" value="1"/>
</dbReference>
<comment type="caution">
    <text evidence="1">The sequence shown here is derived from an EMBL/GenBank/DDBJ whole genome shotgun (WGS) entry which is preliminary data.</text>
</comment>
<sequence length="153" mass="17892">MEKVGIYVPHEGILRILSDYDGVTIDKEDVKFKSDLVLKALNEAKYVLPDYVKNNMPFYVQEILMHKIAREHSWYRANDMFEHDPKPTVECANYVYVMSGVAEKWLALGLYMQIIDSFVAHPFDMKYTTFVYGSAEDSAKKDKKLEDSFKFRK</sequence>
<reference evidence="1" key="1">
    <citation type="journal article" date="2015" name="Nature">
        <title>Complex archaea that bridge the gap between prokaryotes and eukaryotes.</title>
        <authorList>
            <person name="Spang A."/>
            <person name="Saw J.H."/>
            <person name="Jorgensen S.L."/>
            <person name="Zaremba-Niedzwiedzka K."/>
            <person name="Martijn J."/>
            <person name="Lind A.E."/>
            <person name="van Eijk R."/>
            <person name="Schleper C."/>
            <person name="Guy L."/>
            <person name="Ettema T.J."/>
        </authorList>
    </citation>
    <scope>NUCLEOTIDE SEQUENCE</scope>
</reference>
<protein>
    <submittedName>
        <fullName evidence="1">Uncharacterized protein</fullName>
    </submittedName>
</protein>
<evidence type="ECO:0000313" key="1">
    <source>
        <dbReference type="EMBL" id="KKL88938.1"/>
    </source>
</evidence>